<proteinExistence type="predicted"/>
<protein>
    <recommendedName>
        <fullName evidence="3">Phage tail tape measure protein domain-containing protein</fullName>
    </recommendedName>
</protein>
<evidence type="ECO:0000256" key="2">
    <source>
        <dbReference type="SAM" id="MobiDB-lite"/>
    </source>
</evidence>
<dbReference type="EMBL" id="JAFLQZ010000023">
    <property type="protein sequence ID" value="MBO0360748.1"/>
    <property type="molecule type" value="Genomic_DNA"/>
</dbReference>
<keyword evidence="5" id="KW-1185">Reference proteome</keyword>
<gene>
    <name evidence="4" type="ORF">J0X19_22495</name>
</gene>
<sequence>MAENSEERKVKILLDAQQANASIKEMGAGAAIMKSQLDKMAQDDPRRAQLINDHAQLRERIQEAALAQRTYVKSTEELAREQAQLAQQNQEVILNGQKVTASFNDMKASADLLEQQLHALSADDPGRKKMLADYQALQERIDGVKKEMGETTEKGLTMKDALAFAGVGVGLEAAVDVVKEMGAEVVQTVQEFEKLRSSINGLTGATGEELDQLTTGVAGLAKTFGKEYDEVLVASNALAKQMGISQQEALTLLEKGFVAGADVNGEFLDQVKEYPAQFKQAGLSASEFIGVLSQSQTDGVFSDKGVDVVKEFGLRIREQTSATKDALYAAFGPEFTKEILDGVNNGSLTSVQALQRISQQMNDTQIPAAQLQTVIADVFGGPGEDAGLEYLQSLRNVGGGIDSLIDKTNPYVQRQQALLDSNKALAATQNDLAKEFEGTGTSLEMLGNNGLALLYTLLTSLIVTFKELFQPIQDIWNSFMELGQAVGIFSQGGTSAVSVGQALGNVIRALFTPTRLLWGALAEGAKSLVEWAKGSETARAALTVMAAPLRGLYELLMNGPAYFAGFSAAAESSFGTIGRAWQRIKNRDFGGAADEFKGIGKKAGDAYADAFAQAMAKKPAPAASTPAKADDPEAPKRAAGGDGTTEKDREKAAKDAETARAKAKAARDKADQEHLDAIKLRYKEEGGLLVAQDALRNQLGQRALSDEEALRAQQRQKLFDDADAQVEKLTGKEIDYTEQVKAIVEARGLALRELQTKFEAEDKKARQEKLEAKRAQNQADEEIALAELEVKLANGVLNEQTYEDAIYAVKKAAADRELALLKEQKGAESAEYKKAVADKLAAEADHITKKKKLEEDLTKYERALGAVKKALGNEELAFVGELFGKKSGLYKAFVAAQKATAIAEIGLNLVSELSSNSKNAAAFPPPFNGIYLLATNALSVVRAGVATAKVAGFREGGSTSAGNGTLDLNRLQVAPNGKLLDQDGFAVAGLVHENEYVIPEWMRTDPKVVQVESWLEEKRLRGYAQGGATSDGGSLAPVDEVSGSGEVATLLQQLIAEQRQTREEMSTWVREFKVVNQLHDFDQDYGTFKKVNNQNGISG</sequence>
<name>A0A939JF84_9BACT</name>
<dbReference type="AlphaFoldDB" id="A0A939JF84"/>
<dbReference type="InterPro" id="IPR010090">
    <property type="entry name" value="Phage_tape_meas"/>
</dbReference>
<feature type="region of interest" description="Disordered" evidence="2">
    <location>
        <begin position="618"/>
        <end position="670"/>
    </location>
</feature>
<reference evidence="4" key="1">
    <citation type="submission" date="2021-03" db="EMBL/GenBank/DDBJ databases">
        <authorList>
            <person name="Kim M.K."/>
        </authorList>
    </citation>
    <scope>NUCLEOTIDE SEQUENCE</scope>
    <source>
        <strain evidence="4">BT186</strain>
    </source>
</reference>
<dbReference type="Proteomes" id="UP000664144">
    <property type="component" value="Unassembled WGS sequence"/>
</dbReference>
<dbReference type="RefSeq" id="WP_206986664.1">
    <property type="nucleotide sequence ID" value="NZ_JAFLQZ010000023.1"/>
</dbReference>
<organism evidence="4 5">
    <name type="scientific">Hymenobacter telluris</name>
    <dbReference type="NCBI Taxonomy" id="2816474"/>
    <lineage>
        <taxon>Bacteria</taxon>
        <taxon>Pseudomonadati</taxon>
        <taxon>Bacteroidota</taxon>
        <taxon>Cytophagia</taxon>
        <taxon>Cytophagales</taxon>
        <taxon>Hymenobacteraceae</taxon>
        <taxon>Hymenobacter</taxon>
    </lineage>
</organism>
<feature type="domain" description="Phage tail tape measure protein" evidence="3">
    <location>
        <begin position="178"/>
        <end position="380"/>
    </location>
</feature>
<keyword evidence="1" id="KW-0175">Coiled coil</keyword>
<accession>A0A939JF84</accession>
<feature type="compositionally biased region" description="Basic and acidic residues" evidence="2">
    <location>
        <begin position="644"/>
        <end position="670"/>
    </location>
</feature>
<evidence type="ECO:0000256" key="1">
    <source>
        <dbReference type="SAM" id="Coils"/>
    </source>
</evidence>
<evidence type="ECO:0000259" key="3">
    <source>
        <dbReference type="Pfam" id="PF10145"/>
    </source>
</evidence>
<comment type="caution">
    <text evidence="4">The sequence shown here is derived from an EMBL/GenBank/DDBJ whole genome shotgun (WGS) entry which is preliminary data.</text>
</comment>
<feature type="coiled-coil region" evidence="1">
    <location>
        <begin position="47"/>
        <end position="154"/>
    </location>
</feature>
<feature type="compositionally biased region" description="Low complexity" evidence="2">
    <location>
        <begin position="618"/>
        <end position="627"/>
    </location>
</feature>
<dbReference type="Pfam" id="PF10145">
    <property type="entry name" value="PhageMin_Tail"/>
    <property type="match status" value="1"/>
</dbReference>
<evidence type="ECO:0000313" key="4">
    <source>
        <dbReference type="EMBL" id="MBO0360748.1"/>
    </source>
</evidence>
<feature type="coiled-coil region" evidence="1">
    <location>
        <begin position="751"/>
        <end position="789"/>
    </location>
</feature>
<evidence type="ECO:0000313" key="5">
    <source>
        <dbReference type="Proteomes" id="UP000664144"/>
    </source>
</evidence>
<feature type="coiled-coil region" evidence="1">
    <location>
        <begin position="843"/>
        <end position="870"/>
    </location>
</feature>